<keyword evidence="2" id="KW-1185">Reference proteome</keyword>
<dbReference type="EMBL" id="JAATJA010000002">
    <property type="protein sequence ID" value="NJB68242.1"/>
    <property type="molecule type" value="Genomic_DNA"/>
</dbReference>
<dbReference type="Proteomes" id="UP000580856">
    <property type="component" value="Unassembled WGS sequence"/>
</dbReference>
<gene>
    <name evidence="1" type="ORF">GGQ74_001915</name>
</gene>
<sequence length="201" mass="23006">MKRNSVGVFRRLEALYARMQKEYDATVAGTGFTCADCPQNCCTSYFQHHTYVEWAFLWKGMQELPEERRALYLERAHDYVRSMNESLAAGTRPDAMCPLNDDGLCGLYRHRLMICRLHGVVHTLVGRGPLGRPVEQRYPGCWRFTEVTAEAQNLRPLDRTPLYRDLAALEMDFLGSRIHALPKVNLTLAEMLVQGSPNLNQ</sequence>
<proteinExistence type="predicted"/>
<comment type="caution">
    <text evidence="1">The sequence shown here is derived from an EMBL/GenBank/DDBJ whole genome shotgun (WGS) entry which is preliminary data.</text>
</comment>
<name>A0A846QP38_9BACT</name>
<dbReference type="RefSeq" id="WP_167941322.1">
    <property type="nucleotide sequence ID" value="NZ_JAATJA010000002.1"/>
</dbReference>
<dbReference type="AlphaFoldDB" id="A0A846QP38"/>
<reference evidence="1 2" key="1">
    <citation type="submission" date="2020-03" db="EMBL/GenBank/DDBJ databases">
        <title>Genomic Encyclopedia of Type Strains, Phase IV (KMG-IV): sequencing the most valuable type-strain genomes for metagenomic binning, comparative biology and taxonomic classification.</title>
        <authorList>
            <person name="Goeker M."/>
        </authorList>
    </citation>
    <scope>NUCLEOTIDE SEQUENCE [LARGE SCALE GENOMIC DNA]</scope>
    <source>
        <strain evidence="1 2">DSM 24233</strain>
    </source>
</reference>
<evidence type="ECO:0000313" key="2">
    <source>
        <dbReference type="Proteomes" id="UP000580856"/>
    </source>
</evidence>
<protein>
    <submittedName>
        <fullName evidence="1">Fe-S-cluster containining protein</fullName>
    </submittedName>
</protein>
<accession>A0A846QP38</accession>
<organism evidence="1 2">
    <name type="scientific">Desulfobaculum xiamenense</name>
    <dbReference type="NCBI Taxonomy" id="995050"/>
    <lineage>
        <taxon>Bacteria</taxon>
        <taxon>Pseudomonadati</taxon>
        <taxon>Thermodesulfobacteriota</taxon>
        <taxon>Desulfovibrionia</taxon>
        <taxon>Desulfovibrionales</taxon>
        <taxon>Desulfovibrionaceae</taxon>
        <taxon>Desulfobaculum</taxon>
    </lineage>
</organism>
<evidence type="ECO:0000313" key="1">
    <source>
        <dbReference type="EMBL" id="NJB68242.1"/>
    </source>
</evidence>